<dbReference type="NCBIfam" id="TIGR00040">
    <property type="entry name" value="yfcE"/>
    <property type="match status" value="1"/>
</dbReference>
<comment type="similarity">
    <text evidence="1 2">Belongs to the metallophosphoesterase superfamily. YfcE family.</text>
</comment>
<gene>
    <name evidence="4" type="ORF">EI71_00335</name>
</gene>
<sequence>MKYLIVSDIHGAFDSAEFIINEFNKEKCDYILLLGDVLYHGPRNDLPAFYNPKKVISILNPYKDKIICVKGNCEAEVDQMVLDFKILDSFDGIINDIKCHLEHGHHLDLYKGDSKLVLYGHTHIPDNSYDIRGFHLINPGSITIPKNNSKRGYAIWDNHKITLLSMDKEIVSEYIY</sequence>
<dbReference type="FunCoup" id="A0A397RW12">
    <property type="interactions" value="1"/>
</dbReference>
<evidence type="ECO:0000256" key="1">
    <source>
        <dbReference type="ARBA" id="ARBA00008950"/>
    </source>
</evidence>
<dbReference type="InParanoid" id="A0A397RW12"/>
<dbReference type="OrthoDB" id="9800565at2"/>
<dbReference type="InterPro" id="IPR000979">
    <property type="entry name" value="Phosphodiesterase_MJ0936/Vps29"/>
</dbReference>
<dbReference type="EC" id="3.1.4.-" evidence="2"/>
<keyword evidence="5" id="KW-1185">Reference proteome</keyword>
<dbReference type="EMBL" id="QXEV01000002">
    <property type="protein sequence ID" value="RIA78383.1"/>
    <property type="molecule type" value="Genomic_DNA"/>
</dbReference>
<dbReference type="PANTHER" id="PTHR11124">
    <property type="entry name" value="VACUOLAR SORTING PROTEIN VPS29"/>
    <property type="match status" value="1"/>
</dbReference>
<comment type="cofactor">
    <cofactor evidence="2">
        <name>a divalent metal cation</name>
        <dbReference type="ChEBI" id="CHEBI:60240"/>
    </cofactor>
</comment>
<evidence type="ECO:0000259" key="3">
    <source>
        <dbReference type="Pfam" id="PF12850"/>
    </source>
</evidence>
<dbReference type="NCBIfam" id="NF006988">
    <property type="entry name" value="PRK09453.1"/>
    <property type="match status" value="1"/>
</dbReference>
<dbReference type="Pfam" id="PF12850">
    <property type="entry name" value="Metallophos_2"/>
    <property type="match status" value="1"/>
</dbReference>
<comment type="caution">
    <text evidence="4">The sequence shown here is derived from an EMBL/GenBank/DDBJ whole genome shotgun (WGS) entry which is preliminary data.</text>
</comment>
<organism evidence="4 5">
    <name type="scientific">Anaeroplasma bactoclasticum</name>
    <dbReference type="NCBI Taxonomy" id="2088"/>
    <lineage>
        <taxon>Bacteria</taxon>
        <taxon>Bacillati</taxon>
        <taxon>Mycoplasmatota</taxon>
        <taxon>Mollicutes</taxon>
        <taxon>Anaeroplasmatales</taxon>
        <taxon>Anaeroplasmataceae</taxon>
        <taxon>Anaeroplasma</taxon>
    </lineage>
</organism>
<dbReference type="SUPFAM" id="SSF56300">
    <property type="entry name" value="Metallo-dependent phosphatases"/>
    <property type="match status" value="1"/>
</dbReference>
<dbReference type="RefSeq" id="WP_119015504.1">
    <property type="nucleotide sequence ID" value="NZ_QXEV01000002.1"/>
</dbReference>
<evidence type="ECO:0000313" key="4">
    <source>
        <dbReference type="EMBL" id="RIA78383.1"/>
    </source>
</evidence>
<dbReference type="GO" id="GO:0046872">
    <property type="term" value="F:metal ion binding"/>
    <property type="evidence" value="ECO:0007669"/>
    <property type="project" value="UniProtKB-KW"/>
</dbReference>
<dbReference type="Gene3D" id="3.60.21.10">
    <property type="match status" value="1"/>
</dbReference>
<accession>A0A397RW12</accession>
<protein>
    <recommendedName>
        <fullName evidence="2">Phosphoesterase</fullName>
        <ecNumber evidence="2">3.1.4.-</ecNumber>
    </recommendedName>
</protein>
<evidence type="ECO:0000313" key="5">
    <source>
        <dbReference type="Proteomes" id="UP000266506"/>
    </source>
</evidence>
<reference evidence="4 5" key="1">
    <citation type="submission" date="2018-08" db="EMBL/GenBank/DDBJ databases">
        <title>Genomic Encyclopedia of Archaeal and Bacterial Type Strains, Phase II (KMG-II): from individual species to whole genera.</title>
        <authorList>
            <person name="Goeker M."/>
        </authorList>
    </citation>
    <scope>NUCLEOTIDE SEQUENCE [LARGE SCALE GENOMIC DNA]</scope>
    <source>
        <strain evidence="4 5">ATCC 27112</strain>
    </source>
</reference>
<dbReference type="GO" id="GO:0016787">
    <property type="term" value="F:hydrolase activity"/>
    <property type="evidence" value="ECO:0007669"/>
    <property type="project" value="UniProtKB-UniRule"/>
</dbReference>
<feature type="domain" description="Calcineurin-like phosphoesterase" evidence="3">
    <location>
        <begin position="1"/>
        <end position="157"/>
    </location>
</feature>
<evidence type="ECO:0000256" key="2">
    <source>
        <dbReference type="RuleBase" id="RU362039"/>
    </source>
</evidence>
<dbReference type="AlphaFoldDB" id="A0A397RW12"/>
<keyword evidence="2" id="KW-0479">Metal-binding</keyword>
<dbReference type="Proteomes" id="UP000266506">
    <property type="component" value="Unassembled WGS sequence"/>
</dbReference>
<dbReference type="InterPro" id="IPR024654">
    <property type="entry name" value="Calcineurin-like_PHP_lpxH"/>
</dbReference>
<dbReference type="InterPro" id="IPR029052">
    <property type="entry name" value="Metallo-depent_PP-like"/>
</dbReference>
<proteinExistence type="inferred from homology"/>
<name>A0A397RW12_9MOLU</name>